<keyword evidence="5 7" id="KW-0472">Membrane</keyword>
<dbReference type="Proteomes" id="UP000265875">
    <property type="component" value="Unassembled WGS sequence"/>
</dbReference>
<evidence type="ECO:0000256" key="5">
    <source>
        <dbReference type="ARBA" id="ARBA00023136"/>
    </source>
</evidence>
<gene>
    <name evidence="8" type="ORF">D0894_03505</name>
</gene>
<proteinExistence type="inferred from homology"/>
<comment type="subcellular location">
    <subcellularLocation>
        <location evidence="1 7">Cell outer membrane</location>
        <topology evidence="1 7">Multi-pass membrane protein</topology>
    </subcellularLocation>
</comment>
<dbReference type="InterPro" id="IPR039426">
    <property type="entry name" value="TonB-dep_rcpt-like"/>
</dbReference>
<evidence type="ECO:0000313" key="9">
    <source>
        <dbReference type="Proteomes" id="UP000265875"/>
    </source>
</evidence>
<keyword evidence="2 7" id="KW-0813">Transport</keyword>
<evidence type="ECO:0000313" key="8">
    <source>
        <dbReference type="EMBL" id="RII79508.1"/>
    </source>
</evidence>
<reference evidence="8 9" key="1">
    <citation type="submission" date="2018-08" db="EMBL/GenBank/DDBJ databases">
        <title>Draft genome sequence of the cyanotroph, Pseudomonas monteilii BCN3.</title>
        <authorList>
            <person name="Jones L.B."/>
            <person name="Kunz D.A."/>
        </authorList>
    </citation>
    <scope>NUCLEOTIDE SEQUENCE [LARGE SCALE GENOMIC DNA]</scope>
    <source>
        <strain evidence="8 9">BCN3</strain>
    </source>
</reference>
<dbReference type="RefSeq" id="WP_119368779.1">
    <property type="nucleotide sequence ID" value="NZ_QWLL01000008.1"/>
</dbReference>
<evidence type="ECO:0000256" key="2">
    <source>
        <dbReference type="ARBA" id="ARBA00022448"/>
    </source>
</evidence>
<dbReference type="PROSITE" id="PS52016">
    <property type="entry name" value="TONB_DEPENDENT_REC_3"/>
    <property type="match status" value="1"/>
</dbReference>
<evidence type="ECO:0000256" key="4">
    <source>
        <dbReference type="ARBA" id="ARBA00022692"/>
    </source>
</evidence>
<dbReference type="GO" id="GO:0009279">
    <property type="term" value="C:cell outer membrane"/>
    <property type="evidence" value="ECO:0007669"/>
    <property type="project" value="UniProtKB-SubCell"/>
</dbReference>
<keyword evidence="4 7" id="KW-0812">Transmembrane</keyword>
<accession>A0A399MCE7</accession>
<dbReference type="InterPro" id="IPR036942">
    <property type="entry name" value="Beta-barrel_TonB_sf"/>
</dbReference>
<evidence type="ECO:0000256" key="3">
    <source>
        <dbReference type="ARBA" id="ARBA00022452"/>
    </source>
</evidence>
<dbReference type="Gene3D" id="2.40.170.20">
    <property type="entry name" value="TonB-dependent receptor, beta-barrel domain"/>
    <property type="match status" value="1"/>
</dbReference>
<dbReference type="SUPFAM" id="SSF56935">
    <property type="entry name" value="Porins"/>
    <property type="match status" value="1"/>
</dbReference>
<keyword evidence="8" id="KW-0675">Receptor</keyword>
<keyword evidence="3 7" id="KW-1134">Transmembrane beta strand</keyword>
<comment type="similarity">
    <text evidence="7">Belongs to the TonB-dependent receptor family.</text>
</comment>
<comment type="caution">
    <text evidence="8">The sequence shown here is derived from an EMBL/GenBank/DDBJ whole genome shotgun (WGS) entry which is preliminary data.</text>
</comment>
<organism evidence="8 9">
    <name type="scientific">Pseudomonas monteilii</name>
    <dbReference type="NCBI Taxonomy" id="76759"/>
    <lineage>
        <taxon>Bacteria</taxon>
        <taxon>Pseudomonadati</taxon>
        <taxon>Pseudomonadota</taxon>
        <taxon>Gammaproteobacteria</taxon>
        <taxon>Pseudomonadales</taxon>
        <taxon>Pseudomonadaceae</taxon>
        <taxon>Pseudomonas</taxon>
    </lineage>
</organism>
<evidence type="ECO:0000256" key="7">
    <source>
        <dbReference type="PROSITE-ProRule" id="PRU01360"/>
    </source>
</evidence>
<dbReference type="EMBL" id="QWLL01000008">
    <property type="protein sequence ID" value="RII79508.1"/>
    <property type="molecule type" value="Genomic_DNA"/>
</dbReference>
<protein>
    <submittedName>
        <fullName evidence="8">TonB-dependent receptor</fullName>
    </submittedName>
</protein>
<evidence type="ECO:0000256" key="1">
    <source>
        <dbReference type="ARBA" id="ARBA00004571"/>
    </source>
</evidence>
<keyword evidence="6 7" id="KW-0998">Cell outer membrane</keyword>
<name>A0A399MCE7_9PSED</name>
<evidence type="ECO:0000256" key="6">
    <source>
        <dbReference type="ARBA" id="ARBA00023237"/>
    </source>
</evidence>
<dbReference type="AlphaFoldDB" id="A0A399MCE7"/>
<sequence length="50" mass="5928">MLASPLQPTRDLSVKLNLNNVFDKMYYGYADSWVVYGEPRNFMTSVEYRF</sequence>